<dbReference type="SUPFAM" id="SSF52518">
    <property type="entry name" value="Thiamin diphosphate-binding fold (THDP-binding)"/>
    <property type="match status" value="1"/>
</dbReference>
<dbReference type="EMBL" id="CP109495">
    <property type="protein sequence ID" value="WUX51932.1"/>
    <property type="molecule type" value="Genomic_DNA"/>
</dbReference>
<evidence type="ECO:0000259" key="1">
    <source>
        <dbReference type="Pfam" id="PF02779"/>
    </source>
</evidence>
<name>A0ABZ2A4V9_STRNV</name>
<dbReference type="RefSeq" id="WP_329075628.1">
    <property type="nucleotide sequence ID" value="NZ_CP109389.1"/>
</dbReference>
<evidence type="ECO:0000313" key="2">
    <source>
        <dbReference type="EMBL" id="WUX51932.1"/>
    </source>
</evidence>
<dbReference type="Pfam" id="PF02779">
    <property type="entry name" value="Transket_pyr"/>
    <property type="match status" value="1"/>
</dbReference>
<gene>
    <name evidence="2" type="ORF">OG442_10495</name>
</gene>
<dbReference type="Gene3D" id="3.40.50.970">
    <property type="match status" value="1"/>
</dbReference>
<dbReference type="Proteomes" id="UP001432209">
    <property type="component" value="Chromosome"/>
</dbReference>
<evidence type="ECO:0000313" key="3">
    <source>
        <dbReference type="Proteomes" id="UP001432209"/>
    </source>
</evidence>
<dbReference type="InterPro" id="IPR029061">
    <property type="entry name" value="THDP-binding"/>
</dbReference>
<dbReference type="InterPro" id="IPR005475">
    <property type="entry name" value="Transketolase-like_Pyr-bd"/>
</dbReference>
<dbReference type="InterPro" id="IPR009014">
    <property type="entry name" value="Transketo_C/PFOR_II"/>
</dbReference>
<feature type="domain" description="Transketolase-like pyrimidine-binding" evidence="1">
    <location>
        <begin position="61"/>
        <end position="168"/>
    </location>
</feature>
<accession>A0ABZ2A4V9</accession>
<organism evidence="2 3">
    <name type="scientific">Streptomyces niveus</name>
    <name type="common">Streptomyces spheroides</name>
    <dbReference type="NCBI Taxonomy" id="193462"/>
    <lineage>
        <taxon>Bacteria</taxon>
        <taxon>Bacillati</taxon>
        <taxon>Actinomycetota</taxon>
        <taxon>Actinomycetes</taxon>
        <taxon>Kitasatosporales</taxon>
        <taxon>Streptomycetaceae</taxon>
        <taxon>Streptomyces</taxon>
    </lineage>
</organism>
<dbReference type="SUPFAM" id="SSF52922">
    <property type="entry name" value="TK C-terminal domain-like"/>
    <property type="match status" value="1"/>
</dbReference>
<sequence length="295" mass="30629">MTTTVDQHAAEDGEFVRDLAPAGFPAGVGAVIRALDDHPRAAVVLTDPVPPEFATAVARHPARVVEAGADPGMVIGIAHGLALAGLRPVIQCAGPFLGRQSAQRLALLGRSGAGVVLAASGAPEDLGLLDAIDAIDGWTVHVPGHPEETDRLLLSALHDTGPVYLGLSSRTNRSPHPTGGLQPLRRGRSCVVLAVGPTLEPVLRATAGLDVTVLYAATVRPFDDITLRTAVLAADHPDVVLVEPYRTGASAHLVARTLVHVPHRLLALGASAGERDIADAVRRFLRHGPGDPARP</sequence>
<keyword evidence="3" id="KW-1185">Reference proteome</keyword>
<protein>
    <submittedName>
        <fullName evidence="2">Alpha-ketoacid dehydrogenase subunit beta</fullName>
    </submittedName>
</protein>
<reference evidence="2" key="1">
    <citation type="submission" date="2022-10" db="EMBL/GenBank/DDBJ databases">
        <title>The complete genomes of actinobacterial strains from the NBC collection.</title>
        <authorList>
            <person name="Joergensen T.S."/>
            <person name="Alvarez Arevalo M."/>
            <person name="Sterndorff E.B."/>
            <person name="Faurdal D."/>
            <person name="Vuksanovic O."/>
            <person name="Mourched A.-S."/>
            <person name="Charusanti P."/>
            <person name="Shaw S."/>
            <person name="Blin K."/>
            <person name="Weber T."/>
        </authorList>
    </citation>
    <scope>NUCLEOTIDE SEQUENCE</scope>
    <source>
        <strain evidence="2">NBC_01432</strain>
    </source>
</reference>
<dbReference type="Gene3D" id="3.40.50.920">
    <property type="match status" value="1"/>
</dbReference>
<proteinExistence type="predicted"/>